<dbReference type="Proteomes" id="UP000712673">
    <property type="component" value="Unassembled WGS sequence"/>
</dbReference>
<keyword evidence="3" id="KW-0285">Flavoprotein</keyword>
<dbReference type="InterPro" id="IPR007867">
    <property type="entry name" value="GMC_OxRtase_C"/>
</dbReference>
<dbReference type="Gene3D" id="3.50.50.60">
    <property type="entry name" value="FAD/NAD(P)-binding domain"/>
    <property type="match status" value="1"/>
</dbReference>
<evidence type="ECO:0000259" key="5">
    <source>
        <dbReference type="PROSITE" id="PS00624"/>
    </source>
</evidence>
<dbReference type="PROSITE" id="PS00624">
    <property type="entry name" value="GMC_OXRED_2"/>
    <property type="match status" value="1"/>
</dbReference>
<dbReference type="AlphaFoldDB" id="A0A938B4E7"/>
<keyword evidence="4" id="KW-0274">FAD</keyword>
<comment type="similarity">
    <text evidence="2">Belongs to the GMC oxidoreductase family.</text>
</comment>
<organism evidence="6 7">
    <name type="scientific">Tectimicrobiota bacterium</name>
    <dbReference type="NCBI Taxonomy" id="2528274"/>
    <lineage>
        <taxon>Bacteria</taxon>
        <taxon>Pseudomonadati</taxon>
        <taxon>Nitrospinota/Tectimicrobiota group</taxon>
        <taxon>Candidatus Tectimicrobiota</taxon>
    </lineage>
</organism>
<dbReference type="Gene3D" id="3.30.560.10">
    <property type="entry name" value="Glucose Oxidase, domain 3"/>
    <property type="match status" value="1"/>
</dbReference>
<dbReference type="PANTHER" id="PTHR11552:SF147">
    <property type="entry name" value="CHOLINE DEHYDROGENASE, MITOCHONDRIAL"/>
    <property type="match status" value="1"/>
</dbReference>
<evidence type="ECO:0000256" key="4">
    <source>
        <dbReference type="ARBA" id="ARBA00022827"/>
    </source>
</evidence>
<dbReference type="GO" id="GO:0050660">
    <property type="term" value="F:flavin adenine dinucleotide binding"/>
    <property type="evidence" value="ECO:0007669"/>
    <property type="project" value="InterPro"/>
</dbReference>
<accession>A0A938B4E7</accession>
<gene>
    <name evidence="6" type="ORF">FJZ47_12805</name>
</gene>
<dbReference type="InterPro" id="IPR012132">
    <property type="entry name" value="GMC_OxRdtase"/>
</dbReference>
<evidence type="ECO:0000256" key="1">
    <source>
        <dbReference type="ARBA" id="ARBA00001974"/>
    </source>
</evidence>
<evidence type="ECO:0000256" key="2">
    <source>
        <dbReference type="ARBA" id="ARBA00010790"/>
    </source>
</evidence>
<evidence type="ECO:0000313" key="7">
    <source>
        <dbReference type="Proteomes" id="UP000712673"/>
    </source>
</evidence>
<dbReference type="SUPFAM" id="SSF51905">
    <property type="entry name" value="FAD/NAD(P)-binding domain"/>
    <property type="match status" value="1"/>
</dbReference>
<dbReference type="InterPro" id="IPR036188">
    <property type="entry name" value="FAD/NAD-bd_sf"/>
</dbReference>
<dbReference type="GO" id="GO:0019285">
    <property type="term" value="P:glycine betaine biosynthetic process from choline"/>
    <property type="evidence" value="ECO:0007669"/>
    <property type="project" value="TreeGrafter"/>
</dbReference>
<dbReference type="GO" id="GO:0016020">
    <property type="term" value="C:membrane"/>
    <property type="evidence" value="ECO:0007669"/>
    <property type="project" value="TreeGrafter"/>
</dbReference>
<proteinExistence type="inferred from homology"/>
<dbReference type="GO" id="GO:0008812">
    <property type="term" value="F:choline dehydrogenase activity"/>
    <property type="evidence" value="ECO:0007669"/>
    <property type="project" value="TreeGrafter"/>
</dbReference>
<sequence>ILVRRFQREEWLADQHAFYNACKAAGFPDSPDHNHPDATGIGPVPCNNPNGIRWSTSLGYLSQARHRLNLTIKANCMVHRLLFDGKKAVGVEVESGGQKFVVEGKDIILSSGAIGSPHLLMLSGVGPVEQLQQCNIPVVHALPGVGQNLRDHPIIYITWRTQPEHPLDGFAPRIQLALRWTAQGSPLRNDLMIFMQSFATERVDRGGERMAPLGIRMLGVLDLAKSVGELRLQSSDPCVQPSLDYRYLRDDFDRRRMREIVRLGVKLTEHPDFQSIIAKRIEPTDAELASDAALDEYLLREVTTGQHISGTCKMGPASDPMAVVDQYGHVHGLQHLRVVDASIMPDCIRANTNVTTMMLGERIADFIRQGK</sequence>
<dbReference type="PANTHER" id="PTHR11552">
    <property type="entry name" value="GLUCOSE-METHANOL-CHOLINE GMC OXIDOREDUCTASE"/>
    <property type="match status" value="1"/>
</dbReference>
<comment type="caution">
    <text evidence="6">The sequence shown here is derived from an EMBL/GenBank/DDBJ whole genome shotgun (WGS) entry which is preliminary data.</text>
</comment>
<dbReference type="Pfam" id="PF00732">
    <property type="entry name" value="GMC_oxred_N"/>
    <property type="match status" value="1"/>
</dbReference>
<evidence type="ECO:0000256" key="3">
    <source>
        <dbReference type="ARBA" id="ARBA00022630"/>
    </source>
</evidence>
<dbReference type="EMBL" id="VGLS01000379">
    <property type="protein sequence ID" value="MBM3224668.1"/>
    <property type="molecule type" value="Genomic_DNA"/>
</dbReference>
<comment type="cofactor">
    <cofactor evidence="1">
        <name>FAD</name>
        <dbReference type="ChEBI" id="CHEBI:57692"/>
    </cofactor>
</comment>
<protein>
    <submittedName>
        <fullName evidence="6">Mycofactocin system GMC family oxidoreductase MftG</fullName>
    </submittedName>
</protein>
<reference evidence="6" key="1">
    <citation type="submission" date="2019-03" db="EMBL/GenBank/DDBJ databases">
        <title>Lake Tanganyika Metagenome-Assembled Genomes (MAGs).</title>
        <authorList>
            <person name="Tran P."/>
        </authorList>
    </citation>
    <scope>NUCLEOTIDE SEQUENCE</scope>
    <source>
        <strain evidence="6">K_DeepCast_65m_m2_066</strain>
    </source>
</reference>
<name>A0A938B4E7_UNCTE</name>
<dbReference type="SUPFAM" id="SSF54373">
    <property type="entry name" value="FAD-linked reductases, C-terminal domain"/>
    <property type="match status" value="1"/>
</dbReference>
<feature type="domain" description="Glucose-methanol-choline oxidoreductase N-terminal" evidence="5">
    <location>
        <begin position="112"/>
        <end position="126"/>
    </location>
</feature>
<dbReference type="Pfam" id="PF05199">
    <property type="entry name" value="GMC_oxred_C"/>
    <property type="match status" value="1"/>
</dbReference>
<feature type="non-terminal residue" evidence="6">
    <location>
        <position position="1"/>
    </location>
</feature>
<dbReference type="InterPro" id="IPR000172">
    <property type="entry name" value="GMC_OxRdtase_N"/>
</dbReference>
<evidence type="ECO:0000313" key="6">
    <source>
        <dbReference type="EMBL" id="MBM3224668.1"/>
    </source>
</evidence>